<dbReference type="Proteomes" id="UP001210925">
    <property type="component" value="Unassembled WGS sequence"/>
</dbReference>
<feature type="transmembrane region" description="Helical" evidence="8">
    <location>
        <begin position="74"/>
        <end position="96"/>
    </location>
</feature>
<evidence type="ECO:0000256" key="8">
    <source>
        <dbReference type="SAM" id="Phobius"/>
    </source>
</evidence>
<dbReference type="GO" id="GO:0043529">
    <property type="term" value="C:GET complex"/>
    <property type="evidence" value="ECO:0007669"/>
    <property type="project" value="TreeGrafter"/>
</dbReference>
<evidence type="ECO:0000256" key="6">
    <source>
        <dbReference type="ARBA" id="ARBA00023136"/>
    </source>
</evidence>
<organism evidence="10 11">
    <name type="scientific">Boothiomyces macroporosus</name>
    <dbReference type="NCBI Taxonomy" id="261099"/>
    <lineage>
        <taxon>Eukaryota</taxon>
        <taxon>Fungi</taxon>
        <taxon>Fungi incertae sedis</taxon>
        <taxon>Chytridiomycota</taxon>
        <taxon>Chytridiomycota incertae sedis</taxon>
        <taxon>Chytridiomycetes</taxon>
        <taxon>Rhizophydiales</taxon>
        <taxon>Terramycetaceae</taxon>
        <taxon>Boothiomyces</taxon>
    </lineage>
</organism>
<keyword evidence="7" id="KW-0539">Nucleus</keyword>
<comment type="subcellular location">
    <subcellularLocation>
        <location evidence="1">Endoplasmic reticulum membrane</location>
        <topology evidence="1">Multi-pass membrane protein</topology>
    </subcellularLocation>
</comment>
<evidence type="ECO:0000256" key="3">
    <source>
        <dbReference type="ARBA" id="ARBA00022692"/>
    </source>
</evidence>
<dbReference type="GO" id="GO:0043495">
    <property type="term" value="F:protein-membrane adaptor activity"/>
    <property type="evidence" value="ECO:0007669"/>
    <property type="project" value="TreeGrafter"/>
</dbReference>
<evidence type="ECO:0000313" key="10">
    <source>
        <dbReference type="EMBL" id="KAJ3253626.1"/>
    </source>
</evidence>
<evidence type="ECO:0000313" key="11">
    <source>
        <dbReference type="Proteomes" id="UP001210925"/>
    </source>
</evidence>
<dbReference type="InterPro" id="IPR036910">
    <property type="entry name" value="HMG_box_dom_sf"/>
</dbReference>
<evidence type="ECO:0000259" key="9">
    <source>
        <dbReference type="PROSITE" id="PS50118"/>
    </source>
</evidence>
<dbReference type="Gene3D" id="1.10.30.10">
    <property type="entry name" value="High mobility group box domain"/>
    <property type="match status" value="1"/>
</dbReference>
<dbReference type="SUPFAM" id="SSF47095">
    <property type="entry name" value="HMG-box"/>
    <property type="match status" value="1"/>
</dbReference>
<keyword evidence="5 8" id="KW-1133">Transmembrane helix</keyword>
<dbReference type="GO" id="GO:0071816">
    <property type="term" value="P:tail-anchored membrane protein insertion into ER membrane"/>
    <property type="evidence" value="ECO:0007669"/>
    <property type="project" value="InterPro"/>
</dbReference>
<evidence type="ECO:0000256" key="7">
    <source>
        <dbReference type="PROSITE-ProRule" id="PRU00267"/>
    </source>
</evidence>
<feature type="domain" description="HMG box" evidence="9">
    <location>
        <begin position="148"/>
        <end position="216"/>
    </location>
</feature>
<comment type="similarity">
    <text evidence="2">Belongs to the WRB/GET1 family.</text>
</comment>
<dbReference type="AlphaFoldDB" id="A0AAD5UFS4"/>
<reference evidence="10" key="1">
    <citation type="submission" date="2020-05" db="EMBL/GenBank/DDBJ databases">
        <title>Phylogenomic resolution of chytrid fungi.</title>
        <authorList>
            <person name="Stajich J.E."/>
            <person name="Amses K."/>
            <person name="Simmons R."/>
            <person name="Seto K."/>
            <person name="Myers J."/>
            <person name="Bonds A."/>
            <person name="Quandt C.A."/>
            <person name="Barry K."/>
            <person name="Liu P."/>
            <person name="Grigoriev I."/>
            <person name="Longcore J.E."/>
            <person name="James T.Y."/>
        </authorList>
    </citation>
    <scope>NUCLEOTIDE SEQUENCE</scope>
    <source>
        <strain evidence="10">PLAUS21</strain>
    </source>
</reference>
<protein>
    <submittedName>
        <fullName evidence="10">GET complex subunit get1</fullName>
    </submittedName>
</protein>
<keyword evidence="11" id="KW-1185">Reference proteome</keyword>
<dbReference type="CDD" id="cd01389">
    <property type="entry name" value="HMG-box_ROX1-like"/>
    <property type="match status" value="1"/>
</dbReference>
<dbReference type="SMART" id="SM00398">
    <property type="entry name" value="HMG"/>
    <property type="match status" value="1"/>
</dbReference>
<evidence type="ECO:0000256" key="4">
    <source>
        <dbReference type="ARBA" id="ARBA00022824"/>
    </source>
</evidence>
<dbReference type="GO" id="GO:0005789">
    <property type="term" value="C:endoplasmic reticulum membrane"/>
    <property type="evidence" value="ECO:0007669"/>
    <property type="project" value="UniProtKB-SubCell"/>
</dbReference>
<keyword evidence="6 8" id="KW-0472">Membrane</keyword>
<dbReference type="GO" id="GO:0003677">
    <property type="term" value="F:DNA binding"/>
    <property type="evidence" value="ECO:0007669"/>
    <property type="project" value="UniProtKB-UniRule"/>
</dbReference>
<evidence type="ECO:0000256" key="1">
    <source>
        <dbReference type="ARBA" id="ARBA00004477"/>
    </source>
</evidence>
<proteinExistence type="inferred from homology"/>
<dbReference type="PANTHER" id="PTHR42650">
    <property type="entry name" value="TAIL-ANCHORED PROTEIN INSERTION RECEPTOR WRB"/>
    <property type="match status" value="1"/>
</dbReference>
<dbReference type="PROSITE" id="PS50118">
    <property type="entry name" value="HMG_BOX_2"/>
    <property type="match status" value="1"/>
</dbReference>
<sequence length="277" mass="32485">MQVFNLQQHLFNSKSTIQIQKLKSELLATRKELLQTSAQDEFAKWAKLKRKFDKLTVEYDECAKSIAGKKEVTVTFVSWGLPGLLWAFQILLLVIWRAEPVFYIPEQWFGPITNWLKFPFAPEDQLETFSQYMSNPDTLNLRHAALNIKKPLNAFFRYKAAMREKIIQRAGTHKNSDLSRLAAQMWKEEPQHVKDHFNRLTQQAFNEHRQKFPGYVWPSRSSKFKKAILKLKFESQTPSPEDQNAVPFDFKDFKTGFTPEIEECPPILEYIDYSLSS</sequence>
<evidence type="ECO:0000256" key="5">
    <source>
        <dbReference type="ARBA" id="ARBA00022989"/>
    </source>
</evidence>
<keyword evidence="3 8" id="KW-0812">Transmembrane</keyword>
<name>A0AAD5UFS4_9FUNG</name>
<dbReference type="EMBL" id="JADGKB010000104">
    <property type="protein sequence ID" value="KAJ3253626.1"/>
    <property type="molecule type" value="Genomic_DNA"/>
</dbReference>
<feature type="DNA-binding region" description="HMG box" evidence="7">
    <location>
        <begin position="148"/>
        <end position="216"/>
    </location>
</feature>
<dbReference type="InterPro" id="IPR029012">
    <property type="entry name" value="Helix_hairpin_bin_sf"/>
</dbReference>
<gene>
    <name evidence="10" type="primary">GET1</name>
    <name evidence="10" type="ORF">HK103_000414</name>
</gene>
<dbReference type="Pfam" id="PF04420">
    <property type="entry name" value="CHD5"/>
    <property type="match status" value="1"/>
</dbReference>
<keyword evidence="4" id="KW-0256">Endoplasmic reticulum</keyword>
<dbReference type="GO" id="GO:0005634">
    <property type="term" value="C:nucleus"/>
    <property type="evidence" value="ECO:0007669"/>
    <property type="project" value="UniProtKB-UniRule"/>
</dbReference>
<dbReference type="Pfam" id="PF00505">
    <property type="entry name" value="HMG_box"/>
    <property type="match status" value="1"/>
</dbReference>
<dbReference type="InterPro" id="IPR028945">
    <property type="entry name" value="Get1"/>
</dbReference>
<dbReference type="Gene3D" id="1.10.287.660">
    <property type="entry name" value="Helix hairpin bin"/>
    <property type="match status" value="1"/>
</dbReference>
<evidence type="ECO:0000256" key="2">
    <source>
        <dbReference type="ARBA" id="ARBA00010799"/>
    </source>
</evidence>
<keyword evidence="7" id="KW-0238">DNA-binding</keyword>
<comment type="caution">
    <text evidence="10">The sequence shown here is derived from an EMBL/GenBank/DDBJ whole genome shotgun (WGS) entry which is preliminary data.</text>
</comment>
<accession>A0AAD5UFS4</accession>
<dbReference type="PANTHER" id="PTHR42650:SF1">
    <property type="entry name" value="GUIDED ENTRY OF TAIL-ANCHORED PROTEINS FACTOR 1"/>
    <property type="match status" value="1"/>
</dbReference>
<dbReference type="InterPro" id="IPR009071">
    <property type="entry name" value="HMG_box_dom"/>
</dbReference>